<keyword evidence="5" id="KW-1185">Reference proteome</keyword>
<evidence type="ECO:0000256" key="1">
    <source>
        <dbReference type="ARBA" id="ARBA00006484"/>
    </source>
</evidence>
<dbReference type="Gene3D" id="3.40.50.720">
    <property type="entry name" value="NAD(P)-binding Rossmann-like Domain"/>
    <property type="match status" value="1"/>
</dbReference>
<evidence type="ECO:0000256" key="3">
    <source>
        <dbReference type="RuleBase" id="RU000363"/>
    </source>
</evidence>
<dbReference type="EMBL" id="JACSPZ010000003">
    <property type="protein sequence ID" value="MBD8036591.1"/>
    <property type="molecule type" value="Genomic_DNA"/>
</dbReference>
<dbReference type="InterPro" id="IPR020904">
    <property type="entry name" value="Sc_DH/Rdtase_CS"/>
</dbReference>
<dbReference type="PRINTS" id="PR00080">
    <property type="entry name" value="SDRFAMILY"/>
</dbReference>
<dbReference type="SUPFAM" id="SSF51735">
    <property type="entry name" value="NAD(P)-binding Rossmann-fold domains"/>
    <property type="match status" value="1"/>
</dbReference>
<sequence length="252" mass="27112">MKTNLFSLVGKNAVVTGGNRGLGKEIAIGLASAGANVAVISRTECPEIVKEIEVYGVKSVSIPFDISNIAEHQQLFEQVTSRLGEIDILVNNAGVQKRHPAVEFPQEDWEFVMNVNANAVFSLCKIFGKPMLARSSGKIINMASLLSFQGGLTVPAYAASKGAVMQFTKSLANEWASKGVNVNCIAPGYMATDMNEALMNDVVRSRQIMERIPANRWGNGKDMQGAAIFLASEASNYIHGFTIAVDGGWLGR</sequence>
<name>A0ABR8XXC4_9BACL</name>
<evidence type="ECO:0000256" key="2">
    <source>
        <dbReference type="ARBA" id="ARBA00023002"/>
    </source>
</evidence>
<reference evidence="4 5" key="1">
    <citation type="submission" date="2020-08" db="EMBL/GenBank/DDBJ databases">
        <title>A Genomic Blueprint of the Chicken Gut Microbiome.</title>
        <authorList>
            <person name="Gilroy R."/>
            <person name="Ravi A."/>
            <person name="Getino M."/>
            <person name="Pursley I."/>
            <person name="Horton D.L."/>
            <person name="Alikhan N.-F."/>
            <person name="Baker D."/>
            <person name="Gharbi K."/>
            <person name="Hall N."/>
            <person name="Watson M."/>
            <person name="Adriaenssens E.M."/>
            <person name="Foster-Nyarko E."/>
            <person name="Jarju S."/>
            <person name="Secka A."/>
            <person name="Antonio M."/>
            <person name="Oren A."/>
            <person name="Chaudhuri R."/>
            <person name="La Ragione R.M."/>
            <person name="Hildebrand F."/>
            <person name="Pallen M.J."/>
        </authorList>
    </citation>
    <scope>NUCLEOTIDE SEQUENCE [LARGE SCALE GENOMIC DNA]</scope>
    <source>
        <strain evidence="4 5">A46</strain>
    </source>
</reference>
<dbReference type="Pfam" id="PF00106">
    <property type="entry name" value="adh_short"/>
    <property type="match status" value="1"/>
</dbReference>
<organism evidence="4 5">
    <name type="scientific">Solibacillus faecavium</name>
    <dbReference type="NCBI Taxonomy" id="2762221"/>
    <lineage>
        <taxon>Bacteria</taxon>
        <taxon>Bacillati</taxon>
        <taxon>Bacillota</taxon>
        <taxon>Bacilli</taxon>
        <taxon>Bacillales</taxon>
        <taxon>Caryophanaceae</taxon>
        <taxon>Solibacillus</taxon>
    </lineage>
</organism>
<dbReference type="InterPro" id="IPR002347">
    <property type="entry name" value="SDR_fam"/>
</dbReference>
<gene>
    <name evidence="4" type="ORF">H9635_07540</name>
</gene>
<dbReference type="PANTHER" id="PTHR42760:SF5">
    <property type="entry name" value="2-DEHYDRO-3-DEOXY-D-GLUCONATE 5-DEHYDROGENASE"/>
    <property type="match status" value="1"/>
</dbReference>
<dbReference type="PROSITE" id="PS00061">
    <property type="entry name" value="ADH_SHORT"/>
    <property type="match status" value="1"/>
</dbReference>
<comment type="caution">
    <text evidence="4">The sequence shown here is derived from an EMBL/GenBank/DDBJ whole genome shotgun (WGS) entry which is preliminary data.</text>
</comment>
<dbReference type="PRINTS" id="PR00081">
    <property type="entry name" value="GDHRDH"/>
</dbReference>
<dbReference type="PANTHER" id="PTHR42760">
    <property type="entry name" value="SHORT-CHAIN DEHYDROGENASES/REDUCTASES FAMILY MEMBER"/>
    <property type="match status" value="1"/>
</dbReference>
<dbReference type="RefSeq" id="WP_191699579.1">
    <property type="nucleotide sequence ID" value="NZ_JACSPZ010000003.1"/>
</dbReference>
<comment type="similarity">
    <text evidence="1 3">Belongs to the short-chain dehydrogenases/reductases (SDR) family.</text>
</comment>
<evidence type="ECO:0000313" key="4">
    <source>
        <dbReference type="EMBL" id="MBD8036591.1"/>
    </source>
</evidence>
<dbReference type="InterPro" id="IPR036291">
    <property type="entry name" value="NAD(P)-bd_dom_sf"/>
</dbReference>
<evidence type="ECO:0000313" key="5">
    <source>
        <dbReference type="Proteomes" id="UP000619101"/>
    </source>
</evidence>
<proteinExistence type="inferred from homology"/>
<accession>A0ABR8XXC4</accession>
<protein>
    <submittedName>
        <fullName evidence="4">SDR family NAD(P)-dependent oxidoreductase</fullName>
    </submittedName>
</protein>
<keyword evidence="2" id="KW-0560">Oxidoreductase</keyword>
<dbReference type="Proteomes" id="UP000619101">
    <property type="component" value="Unassembled WGS sequence"/>
</dbReference>